<organism evidence="8 9">
    <name type="scientific">Leeia aquatica</name>
    <dbReference type="NCBI Taxonomy" id="2725557"/>
    <lineage>
        <taxon>Bacteria</taxon>
        <taxon>Pseudomonadati</taxon>
        <taxon>Pseudomonadota</taxon>
        <taxon>Betaproteobacteria</taxon>
        <taxon>Neisseriales</taxon>
        <taxon>Leeiaceae</taxon>
        <taxon>Leeia</taxon>
    </lineage>
</organism>
<feature type="domain" description="Peptidase M24" evidence="6">
    <location>
        <begin position="177"/>
        <end position="383"/>
    </location>
</feature>
<name>A0A847SFB4_9NEIS</name>
<keyword evidence="3" id="KW-0378">Hydrolase</keyword>
<protein>
    <submittedName>
        <fullName evidence="8">Aminopeptidase P family protein</fullName>
    </submittedName>
</protein>
<dbReference type="GO" id="GO:0004177">
    <property type="term" value="F:aminopeptidase activity"/>
    <property type="evidence" value="ECO:0007669"/>
    <property type="project" value="UniProtKB-KW"/>
</dbReference>
<dbReference type="PANTHER" id="PTHR46112">
    <property type="entry name" value="AMINOPEPTIDASE"/>
    <property type="match status" value="1"/>
</dbReference>
<dbReference type="Gene3D" id="3.40.350.10">
    <property type="entry name" value="Creatinase/prolidase N-terminal domain"/>
    <property type="match status" value="1"/>
</dbReference>
<dbReference type="SUPFAM" id="SSF53092">
    <property type="entry name" value="Creatinase/prolidase N-terminal domain"/>
    <property type="match status" value="1"/>
</dbReference>
<dbReference type="PROSITE" id="PS00491">
    <property type="entry name" value="PROLINE_PEPTIDASE"/>
    <property type="match status" value="1"/>
</dbReference>
<comment type="caution">
    <text evidence="8">The sequence shown here is derived from an EMBL/GenBank/DDBJ whole genome shotgun (WGS) entry which is preliminary data.</text>
</comment>
<evidence type="ECO:0000256" key="2">
    <source>
        <dbReference type="ARBA" id="ARBA00022723"/>
    </source>
</evidence>
<proteinExistence type="inferred from homology"/>
<dbReference type="GO" id="GO:0006508">
    <property type="term" value="P:proteolysis"/>
    <property type="evidence" value="ECO:0007669"/>
    <property type="project" value="UniProtKB-KW"/>
</dbReference>
<dbReference type="InterPro" id="IPR036005">
    <property type="entry name" value="Creatinase/aminopeptidase-like"/>
</dbReference>
<evidence type="ECO:0000256" key="1">
    <source>
        <dbReference type="ARBA" id="ARBA00022670"/>
    </source>
</evidence>
<dbReference type="InterPro" id="IPR029149">
    <property type="entry name" value="Creatin/AminoP/Spt16_N"/>
</dbReference>
<dbReference type="PANTHER" id="PTHR46112:SF3">
    <property type="entry name" value="AMINOPEPTIDASE YPDF"/>
    <property type="match status" value="1"/>
</dbReference>
<evidence type="ECO:0000259" key="6">
    <source>
        <dbReference type="Pfam" id="PF00557"/>
    </source>
</evidence>
<dbReference type="AlphaFoldDB" id="A0A847SFB4"/>
<evidence type="ECO:0000256" key="4">
    <source>
        <dbReference type="ARBA" id="ARBA00023049"/>
    </source>
</evidence>
<keyword evidence="1" id="KW-0645">Protease</keyword>
<dbReference type="InterPro" id="IPR050659">
    <property type="entry name" value="Peptidase_M24B"/>
</dbReference>
<accession>A0A847SFB4</accession>
<dbReference type="Pfam" id="PF00557">
    <property type="entry name" value="Peptidase_M24"/>
    <property type="match status" value="1"/>
</dbReference>
<gene>
    <name evidence="8" type="ORF">HF682_12395</name>
</gene>
<dbReference type="Gene3D" id="3.90.230.10">
    <property type="entry name" value="Creatinase/methionine aminopeptidase superfamily"/>
    <property type="match status" value="1"/>
</dbReference>
<dbReference type="Proteomes" id="UP000587991">
    <property type="component" value="Unassembled WGS sequence"/>
</dbReference>
<dbReference type="GO" id="GO:0008237">
    <property type="term" value="F:metallopeptidase activity"/>
    <property type="evidence" value="ECO:0007669"/>
    <property type="project" value="UniProtKB-KW"/>
</dbReference>
<evidence type="ECO:0000259" key="7">
    <source>
        <dbReference type="Pfam" id="PF01321"/>
    </source>
</evidence>
<comment type="similarity">
    <text evidence="5">Belongs to the peptidase M24B family.</text>
</comment>
<keyword evidence="9" id="KW-1185">Reference proteome</keyword>
<evidence type="ECO:0000313" key="8">
    <source>
        <dbReference type="EMBL" id="NLR75959.1"/>
    </source>
</evidence>
<dbReference type="InterPro" id="IPR000587">
    <property type="entry name" value="Creatinase_N"/>
</dbReference>
<evidence type="ECO:0000313" key="9">
    <source>
        <dbReference type="Proteomes" id="UP000587991"/>
    </source>
</evidence>
<dbReference type="GO" id="GO:0046872">
    <property type="term" value="F:metal ion binding"/>
    <property type="evidence" value="ECO:0007669"/>
    <property type="project" value="UniProtKB-KW"/>
</dbReference>
<evidence type="ECO:0000256" key="3">
    <source>
        <dbReference type="ARBA" id="ARBA00022801"/>
    </source>
</evidence>
<feature type="domain" description="Creatinase N-terminal" evidence="7">
    <location>
        <begin position="35"/>
        <end position="168"/>
    </location>
</feature>
<dbReference type="RefSeq" id="WP_168877584.1">
    <property type="nucleotide sequence ID" value="NZ_JABAIM010000002.1"/>
</dbReference>
<reference evidence="8 9" key="1">
    <citation type="submission" date="2020-04" db="EMBL/GenBank/DDBJ databases">
        <title>Draft genome of Leeia sp. IMCC25680.</title>
        <authorList>
            <person name="Song J."/>
            <person name="Cho J.-C."/>
        </authorList>
    </citation>
    <scope>NUCLEOTIDE SEQUENCE [LARGE SCALE GENOMIC DNA]</scope>
    <source>
        <strain evidence="8 9">IMCC25680</strain>
    </source>
</reference>
<dbReference type="EMBL" id="JABAIM010000002">
    <property type="protein sequence ID" value="NLR75959.1"/>
    <property type="molecule type" value="Genomic_DNA"/>
</dbReference>
<keyword evidence="8" id="KW-0031">Aminopeptidase</keyword>
<dbReference type="InterPro" id="IPR000994">
    <property type="entry name" value="Pept_M24"/>
</dbReference>
<keyword evidence="2 5" id="KW-0479">Metal-binding</keyword>
<keyword evidence="4" id="KW-0482">Metalloprotease</keyword>
<sequence length="405" mass="44092">MSKGIGGKTAAEALATLRNMTEGLSPVPTSEYRERLSKAQALMQQQGIAALYIDAGSNLNYFTGVVWYPSERMVGAILPAAGDLHYIVPAFEEGTFRGMMLVDGPVHCWHEHEDPYRLLHHVLEDMDVVRSRLAVDEATPFFRLDGMSQALHGMQLVNGKSVSNACRSRKSAAELALMQRANDMTLHVQRAAASILREGISTQEVKTFIDQAHQAVGASGSDFCIVLFGPDTAFPHGVKYPKTLAAGEMVLIDTGCNLYGYRSDITRTYVFGEASARQREVWVHEQTAQRVAYEAAQLGTPCGAVDDAMRAWVTAAGYGPAYALPGVPHRTGHGIGLDIHESPNLVGNDPTPLAPGMCFSVEPMICVPGEFGIRHEDHIYMTEQGPRWFTQPALSIDDPFGNMAA</sequence>
<dbReference type="InterPro" id="IPR001131">
    <property type="entry name" value="Peptidase_M24B_aminopep-P_CS"/>
</dbReference>
<evidence type="ECO:0000256" key="5">
    <source>
        <dbReference type="RuleBase" id="RU000590"/>
    </source>
</evidence>
<dbReference type="Pfam" id="PF01321">
    <property type="entry name" value="Creatinase_N"/>
    <property type="match status" value="1"/>
</dbReference>
<dbReference type="SUPFAM" id="SSF55920">
    <property type="entry name" value="Creatinase/aminopeptidase"/>
    <property type="match status" value="1"/>
</dbReference>